<dbReference type="AlphaFoldDB" id="A0A2S7SW54"/>
<dbReference type="RefSeq" id="WP_105039871.1">
    <property type="nucleotide sequence ID" value="NZ_PPSL01000003.1"/>
</dbReference>
<dbReference type="Proteomes" id="UP000239872">
    <property type="component" value="Unassembled WGS sequence"/>
</dbReference>
<keyword evidence="1" id="KW-1133">Transmembrane helix</keyword>
<sequence length="154" mass="17383">MKTTIHIFSGEQPALQGDRLSTADVSEIKAILTRKIVYILLIAYTMVMVKPMLPLAIDTIAHTFWKSQHMLVVHEVNGKFHVHTELVNGAKQTEKEKHTISNKAEVQECVQVCYSYLKHPAAALPVATVHRHCYLCYYARAHVHINYPPPRAGA</sequence>
<dbReference type="OrthoDB" id="666573at2"/>
<accession>A0A2S7SW54</accession>
<evidence type="ECO:0000313" key="2">
    <source>
        <dbReference type="EMBL" id="PQJ11143.1"/>
    </source>
</evidence>
<keyword evidence="3" id="KW-1185">Reference proteome</keyword>
<gene>
    <name evidence="2" type="ORF">CJD36_014340</name>
</gene>
<organism evidence="2 3">
    <name type="scientific">Flavipsychrobacter stenotrophus</name>
    <dbReference type="NCBI Taxonomy" id="2077091"/>
    <lineage>
        <taxon>Bacteria</taxon>
        <taxon>Pseudomonadati</taxon>
        <taxon>Bacteroidota</taxon>
        <taxon>Chitinophagia</taxon>
        <taxon>Chitinophagales</taxon>
        <taxon>Chitinophagaceae</taxon>
        <taxon>Flavipsychrobacter</taxon>
    </lineage>
</organism>
<protein>
    <submittedName>
        <fullName evidence="2">Uncharacterized protein</fullName>
    </submittedName>
</protein>
<feature type="transmembrane region" description="Helical" evidence="1">
    <location>
        <begin position="36"/>
        <end position="57"/>
    </location>
</feature>
<name>A0A2S7SW54_9BACT</name>
<evidence type="ECO:0000256" key="1">
    <source>
        <dbReference type="SAM" id="Phobius"/>
    </source>
</evidence>
<keyword evidence="1" id="KW-0812">Transmembrane</keyword>
<reference evidence="2 3" key="1">
    <citation type="submission" date="2018-01" db="EMBL/GenBank/DDBJ databases">
        <title>A novel member of the phylum Bacteroidetes isolated from glacier ice.</title>
        <authorList>
            <person name="Liu Q."/>
            <person name="Xin Y.-H."/>
        </authorList>
    </citation>
    <scope>NUCLEOTIDE SEQUENCE [LARGE SCALE GENOMIC DNA]</scope>
    <source>
        <strain evidence="2 3">RB1R16</strain>
    </source>
</reference>
<keyword evidence="1" id="KW-0472">Membrane</keyword>
<proteinExistence type="predicted"/>
<comment type="caution">
    <text evidence="2">The sequence shown here is derived from an EMBL/GenBank/DDBJ whole genome shotgun (WGS) entry which is preliminary data.</text>
</comment>
<evidence type="ECO:0000313" key="3">
    <source>
        <dbReference type="Proteomes" id="UP000239872"/>
    </source>
</evidence>
<dbReference type="EMBL" id="PPSL01000003">
    <property type="protein sequence ID" value="PQJ11143.1"/>
    <property type="molecule type" value="Genomic_DNA"/>
</dbReference>